<dbReference type="InParanoid" id="A0A200PVE8"/>
<feature type="transmembrane region" description="Helical" evidence="7">
    <location>
        <begin position="323"/>
        <end position="342"/>
    </location>
</feature>
<evidence type="ECO:0000313" key="9">
    <source>
        <dbReference type="Proteomes" id="UP000195402"/>
    </source>
</evidence>
<dbReference type="InterPro" id="IPR018480">
    <property type="entry name" value="PNAcMuramoyl-5peptid_Trfase_CS"/>
</dbReference>
<name>A0A200PVE8_MACCD</name>
<sequence length="484" mass="52467">MSSSSINLRLTRLRLLKATKRSSSARTSNDIPFTSLRRRFSHGLKLRGSQRHRSILRRDVLIRSTDEDSVGTSFDEWEDNNGIPGGSSYIMSSSGEESDTELLINPVGSTEFSSVNEHIGSSDGISVPPNLVMRRTRHKTYRIRRGVLVNAGLIAFSVVLLLLVDWCSWRIVRLPLAPYYLTRPFLISAFLASCAGYLCVPLFDSLRIHQILREEGPVTHSCKKGTPTMGGLFFIPIGITTAIAIVGSSSVEVFGVAAATVAFGAIGLLDDLLSYIKNHNYGLPAWLKLILEVAVGVWFSFWLDSTNISSPYSMKMLVPLPSPLGLVYLGKLYPVLTAFCFVSMGNGINLTDGLDGLAGGTAALAFIGMSIAVLPICPDIAIFGASMAGSCIGFLVHNRYRASIFMGDTGSLALGGALAAMAACTGMFFPLFISSGVFVLEALSVIMQDKLQNILSRGSYYTKDDENICMNLHEAVTIQIDFDV</sequence>
<keyword evidence="4 7" id="KW-0812">Transmembrane</keyword>
<dbReference type="Pfam" id="PF00953">
    <property type="entry name" value="Glycos_transf_4"/>
    <property type="match status" value="1"/>
</dbReference>
<dbReference type="OMA" id="HSCKKGT"/>
<evidence type="ECO:0000256" key="5">
    <source>
        <dbReference type="ARBA" id="ARBA00022989"/>
    </source>
</evidence>
<evidence type="ECO:0000256" key="2">
    <source>
        <dbReference type="ARBA" id="ARBA00005583"/>
    </source>
</evidence>
<dbReference type="PANTHER" id="PTHR22926">
    <property type="entry name" value="PHOSPHO-N-ACETYLMURAMOYL-PENTAPEPTIDE-TRANSFERASE"/>
    <property type="match status" value="1"/>
</dbReference>
<evidence type="ECO:0000256" key="7">
    <source>
        <dbReference type="SAM" id="Phobius"/>
    </source>
</evidence>
<dbReference type="OrthoDB" id="2020675at2759"/>
<evidence type="ECO:0000256" key="1">
    <source>
        <dbReference type="ARBA" id="ARBA00004141"/>
    </source>
</evidence>
<dbReference type="Proteomes" id="UP000195402">
    <property type="component" value="Unassembled WGS sequence"/>
</dbReference>
<dbReference type="PROSITE" id="PS01348">
    <property type="entry name" value="MRAY_2"/>
    <property type="match status" value="1"/>
</dbReference>
<organism evidence="8 9">
    <name type="scientific">Macleaya cordata</name>
    <name type="common">Five-seeded plume-poppy</name>
    <name type="synonym">Bocconia cordata</name>
    <dbReference type="NCBI Taxonomy" id="56857"/>
    <lineage>
        <taxon>Eukaryota</taxon>
        <taxon>Viridiplantae</taxon>
        <taxon>Streptophyta</taxon>
        <taxon>Embryophyta</taxon>
        <taxon>Tracheophyta</taxon>
        <taxon>Spermatophyta</taxon>
        <taxon>Magnoliopsida</taxon>
        <taxon>Ranunculales</taxon>
        <taxon>Papaveraceae</taxon>
        <taxon>Papaveroideae</taxon>
        <taxon>Macleaya</taxon>
    </lineage>
</organism>
<dbReference type="InterPro" id="IPR000715">
    <property type="entry name" value="Glycosyl_transferase_4"/>
</dbReference>
<feature type="transmembrane region" description="Helical" evidence="7">
    <location>
        <begin position="354"/>
        <end position="374"/>
    </location>
</feature>
<feature type="transmembrane region" description="Helical" evidence="7">
    <location>
        <begin position="380"/>
        <end position="400"/>
    </location>
</feature>
<dbReference type="PROSITE" id="PS01347">
    <property type="entry name" value="MRAY_1"/>
    <property type="match status" value="1"/>
</dbReference>
<dbReference type="STRING" id="56857.A0A200PVE8"/>
<feature type="transmembrane region" description="Helical" evidence="7">
    <location>
        <begin position="285"/>
        <end position="303"/>
    </location>
</feature>
<feature type="transmembrane region" description="Helical" evidence="7">
    <location>
        <begin position="229"/>
        <end position="247"/>
    </location>
</feature>
<dbReference type="GO" id="GO:0008963">
    <property type="term" value="F:phospho-N-acetylmuramoyl-pentapeptide-transferase activity"/>
    <property type="evidence" value="ECO:0007669"/>
    <property type="project" value="InterPro"/>
</dbReference>
<feature type="transmembrane region" description="Helical" evidence="7">
    <location>
        <begin position="184"/>
        <end position="203"/>
    </location>
</feature>
<evidence type="ECO:0000256" key="4">
    <source>
        <dbReference type="ARBA" id="ARBA00022692"/>
    </source>
</evidence>
<keyword evidence="3 8" id="KW-0808">Transferase</keyword>
<dbReference type="GO" id="GO:0044038">
    <property type="term" value="P:cell wall macromolecule biosynthetic process"/>
    <property type="evidence" value="ECO:0007669"/>
    <property type="project" value="TreeGrafter"/>
</dbReference>
<evidence type="ECO:0000256" key="3">
    <source>
        <dbReference type="ARBA" id="ARBA00022679"/>
    </source>
</evidence>
<dbReference type="InterPro" id="IPR003524">
    <property type="entry name" value="PNAcMuramoyl-5peptid_Trfase"/>
</dbReference>
<comment type="caution">
    <text evidence="8">The sequence shown here is derived from an EMBL/GenBank/DDBJ whole genome shotgun (WGS) entry which is preliminary data.</text>
</comment>
<evidence type="ECO:0000256" key="6">
    <source>
        <dbReference type="ARBA" id="ARBA00023136"/>
    </source>
</evidence>
<protein>
    <submittedName>
        <fullName evidence="8">Glycosyl transferase</fullName>
    </submittedName>
</protein>
<evidence type="ECO:0000313" key="8">
    <source>
        <dbReference type="EMBL" id="OVA02193.1"/>
    </source>
</evidence>
<accession>A0A200PVE8</accession>
<keyword evidence="9" id="KW-1185">Reference proteome</keyword>
<dbReference type="Pfam" id="PF10555">
    <property type="entry name" value="MraY_sig1"/>
    <property type="match status" value="1"/>
</dbReference>
<dbReference type="CDD" id="cd06852">
    <property type="entry name" value="GT_MraY"/>
    <property type="match status" value="1"/>
</dbReference>
<feature type="transmembrane region" description="Helical" evidence="7">
    <location>
        <begin position="412"/>
        <end position="433"/>
    </location>
</feature>
<dbReference type="GO" id="GO:0005886">
    <property type="term" value="C:plasma membrane"/>
    <property type="evidence" value="ECO:0007669"/>
    <property type="project" value="TreeGrafter"/>
</dbReference>
<dbReference type="EMBL" id="MVGT01003958">
    <property type="protein sequence ID" value="OVA02193.1"/>
    <property type="molecule type" value="Genomic_DNA"/>
</dbReference>
<feature type="transmembrane region" description="Helical" evidence="7">
    <location>
        <begin position="143"/>
        <end position="164"/>
    </location>
</feature>
<comment type="subcellular location">
    <subcellularLocation>
        <location evidence="1">Membrane</location>
        <topology evidence="1">Multi-pass membrane protein</topology>
    </subcellularLocation>
</comment>
<feature type="transmembrane region" description="Helical" evidence="7">
    <location>
        <begin position="253"/>
        <end position="273"/>
    </location>
</feature>
<proteinExistence type="inferred from homology"/>
<keyword evidence="5 7" id="KW-1133">Transmembrane helix</keyword>
<reference evidence="8 9" key="1">
    <citation type="journal article" date="2017" name="Mol. Plant">
        <title>The Genome of Medicinal Plant Macleaya cordata Provides New Insights into Benzylisoquinoline Alkaloids Metabolism.</title>
        <authorList>
            <person name="Liu X."/>
            <person name="Liu Y."/>
            <person name="Huang P."/>
            <person name="Ma Y."/>
            <person name="Qing Z."/>
            <person name="Tang Q."/>
            <person name="Cao H."/>
            <person name="Cheng P."/>
            <person name="Zheng Y."/>
            <person name="Yuan Z."/>
            <person name="Zhou Y."/>
            <person name="Liu J."/>
            <person name="Tang Z."/>
            <person name="Zhuo Y."/>
            <person name="Zhang Y."/>
            <person name="Yu L."/>
            <person name="Huang J."/>
            <person name="Yang P."/>
            <person name="Peng Q."/>
            <person name="Zhang J."/>
            <person name="Jiang W."/>
            <person name="Zhang Z."/>
            <person name="Lin K."/>
            <person name="Ro D.K."/>
            <person name="Chen X."/>
            <person name="Xiong X."/>
            <person name="Shang Y."/>
            <person name="Huang S."/>
            <person name="Zeng J."/>
        </authorList>
    </citation>
    <scope>NUCLEOTIDE SEQUENCE [LARGE SCALE GENOMIC DNA]</scope>
    <source>
        <strain evidence="9">cv. BLH2017</strain>
        <tissue evidence="8">Root</tissue>
    </source>
</reference>
<gene>
    <name evidence="8" type="ORF">BVC80_8265g10</name>
</gene>
<dbReference type="AlphaFoldDB" id="A0A200PVE8"/>
<comment type="similarity">
    <text evidence="2">Belongs to the glycosyltransferase 4 family. MraY subfamily.</text>
</comment>
<dbReference type="FunCoup" id="A0A200PVE8">
    <property type="interactions" value="19"/>
</dbReference>
<dbReference type="GO" id="GO:0071555">
    <property type="term" value="P:cell wall organization"/>
    <property type="evidence" value="ECO:0007669"/>
    <property type="project" value="TreeGrafter"/>
</dbReference>
<keyword evidence="6 7" id="KW-0472">Membrane</keyword>
<dbReference type="PANTHER" id="PTHR22926:SF5">
    <property type="entry name" value="PHOSPHO-N-ACETYLMURAMOYL-PENTAPEPTIDE-TRANSFERASE HOMOLOG"/>
    <property type="match status" value="1"/>
</dbReference>